<evidence type="ECO:0000259" key="4">
    <source>
        <dbReference type="Pfam" id="PF17782"/>
    </source>
</evidence>
<evidence type="ECO:0000256" key="2">
    <source>
        <dbReference type="SAM" id="MobiDB-lite"/>
    </source>
</evidence>
<dbReference type="PANTHER" id="PTHR43022">
    <property type="entry name" value="PROTEIN SMF"/>
    <property type="match status" value="1"/>
</dbReference>
<dbReference type="Gene3D" id="1.10.10.10">
    <property type="entry name" value="Winged helix-like DNA-binding domain superfamily/Winged helix DNA-binding domain"/>
    <property type="match status" value="1"/>
</dbReference>
<dbReference type="RefSeq" id="WP_279242530.1">
    <property type="nucleotide sequence ID" value="NZ_CP036501.1"/>
</dbReference>
<dbReference type="InterPro" id="IPR036388">
    <property type="entry name" value="WH-like_DNA-bd_sf"/>
</dbReference>
<dbReference type="InterPro" id="IPR003488">
    <property type="entry name" value="DprA"/>
</dbReference>
<feature type="compositionally biased region" description="Basic and acidic residues" evidence="2">
    <location>
        <begin position="309"/>
        <end position="319"/>
    </location>
</feature>
<evidence type="ECO:0000313" key="5">
    <source>
        <dbReference type="EMBL" id="UZP73734.1"/>
    </source>
</evidence>
<organism evidence="5 6">
    <name type="scientific">Candidatus Paraluminiphilus aquimaris</name>
    <dbReference type="NCBI Taxonomy" id="2518994"/>
    <lineage>
        <taxon>Bacteria</taxon>
        <taxon>Pseudomonadati</taxon>
        <taxon>Pseudomonadota</taxon>
        <taxon>Gammaproteobacteria</taxon>
        <taxon>Cellvibrionales</taxon>
        <taxon>Halieaceae</taxon>
        <taxon>Candidatus Paraluminiphilus</taxon>
    </lineage>
</organism>
<gene>
    <name evidence="5" type="primary">dprA</name>
    <name evidence="5" type="ORF">E0F26_02815</name>
</gene>
<evidence type="ECO:0000256" key="1">
    <source>
        <dbReference type="ARBA" id="ARBA00006525"/>
    </source>
</evidence>
<dbReference type="SUPFAM" id="SSF102405">
    <property type="entry name" value="MCP/YpsA-like"/>
    <property type="match status" value="1"/>
</dbReference>
<dbReference type="NCBIfam" id="TIGR00732">
    <property type="entry name" value="dprA"/>
    <property type="match status" value="1"/>
</dbReference>
<protein>
    <submittedName>
        <fullName evidence="5">DNA-protecting protein DprA</fullName>
    </submittedName>
</protein>
<dbReference type="Proteomes" id="UP001317963">
    <property type="component" value="Chromosome"/>
</dbReference>
<feature type="domain" description="DprA winged helix" evidence="4">
    <location>
        <begin position="350"/>
        <end position="400"/>
    </location>
</feature>
<proteinExistence type="inferred from homology"/>
<dbReference type="InterPro" id="IPR041614">
    <property type="entry name" value="DprA_WH"/>
</dbReference>
<evidence type="ECO:0000313" key="6">
    <source>
        <dbReference type="Proteomes" id="UP001317963"/>
    </source>
</evidence>
<name>A0ABY6Q3Y7_9GAMM</name>
<evidence type="ECO:0000259" key="3">
    <source>
        <dbReference type="Pfam" id="PF02481"/>
    </source>
</evidence>
<dbReference type="Gene3D" id="3.40.50.450">
    <property type="match status" value="1"/>
</dbReference>
<dbReference type="EMBL" id="CP036501">
    <property type="protein sequence ID" value="UZP73734.1"/>
    <property type="molecule type" value="Genomic_DNA"/>
</dbReference>
<dbReference type="Pfam" id="PF02481">
    <property type="entry name" value="DNA_processg_A"/>
    <property type="match status" value="1"/>
</dbReference>
<comment type="similarity">
    <text evidence="1">Belongs to the DprA/Smf family.</text>
</comment>
<reference evidence="5 6" key="1">
    <citation type="submission" date="2019-02" db="EMBL/GenBank/DDBJ databases">
        <title>Halieaceae_genomes.</title>
        <authorList>
            <person name="Li S.-H."/>
        </authorList>
    </citation>
    <scope>NUCLEOTIDE SEQUENCE [LARGE SCALE GENOMIC DNA]</scope>
    <source>
        <strain evidence="5 6">JH123</strain>
    </source>
</reference>
<keyword evidence="6" id="KW-1185">Reference proteome</keyword>
<feature type="region of interest" description="Disordered" evidence="2">
    <location>
        <begin position="305"/>
        <end position="329"/>
    </location>
</feature>
<dbReference type="Pfam" id="PF17782">
    <property type="entry name" value="WHD_DprA"/>
    <property type="match status" value="1"/>
</dbReference>
<accession>A0ABY6Q3Y7</accession>
<dbReference type="InterPro" id="IPR057666">
    <property type="entry name" value="DrpA_SLOG"/>
</dbReference>
<dbReference type="PANTHER" id="PTHR43022:SF1">
    <property type="entry name" value="PROTEIN SMF"/>
    <property type="match status" value="1"/>
</dbReference>
<feature type="domain" description="Smf/DprA SLOG" evidence="3">
    <location>
        <begin position="85"/>
        <end position="291"/>
    </location>
</feature>
<sequence>MQLKKAQGRVMPVMLTCEGVMPERWIGYAKYINHLTSSKAELMRRWPNPESVLQAVGSPELEPWRQSIKDAREAYGISLPKNAWLVTLTAPHYPPLLSECSDAPACLFGLGDFGCFDAPAIAIVGSRRPSLDGLRLAETFAYELARAGFVIVSGLAQGIDTAAHKGALSAGGRTIAVMATGIDSIYPAINRGLSADIANAGALVTEFLPGSAPKRHHFRRRNRTISGMSIATVVIEAGVPSGTLITATAAAEQGRDVYALPWSINHDQGEGCLKLLLEGAALATCPQDVIEGSCWSKPISVDTDAGSYDDSRNERHQEAGGDVSQIAPHPETHYGSRCARGDDDFPHGSQVLNDEQQHLLEILGDGRHCVESLAVAMDADIRSVQRLLISLELAGALRRHRDSYCKR</sequence>